<dbReference type="FunFam" id="1.20.120.350:FF:000009">
    <property type="entry name" value="Voltage-dependent T-type calcium channel subunit alpha"/>
    <property type="match status" value="1"/>
</dbReference>
<evidence type="ECO:0000256" key="2">
    <source>
        <dbReference type="ARBA" id="ARBA00022448"/>
    </source>
</evidence>
<keyword evidence="7 15" id="KW-0106">Calcium</keyword>
<feature type="transmembrane region" description="Helical" evidence="18">
    <location>
        <begin position="942"/>
        <end position="966"/>
    </location>
</feature>
<dbReference type="Gene3D" id="1.20.120.350">
    <property type="entry name" value="Voltage-gated potassium channels. Chain C"/>
    <property type="match status" value="4"/>
</dbReference>
<keyword evidence="3 16" id="KW-0109">Calcium transport</keyword>
<comment type="function">
    <text evidence="16">Voltage-sensitive calcium channels (VSCC) mediate the entry of calcium ions into excitable cells and are also involved in a variety of calcium-dependent processes, including muscle contraction, hormone or neurotransmitter release, gene expression, cell motility, cell division and cell death. This channel gives rise to T-type calcium currents. T-type calcium channels belong to the "low-voltage activated (LVA)" group and are strongly blocked by nickel and mibefradil. A particularity of this type of channels is an opening at quite negative potentials, and a voltage-dependent inactivation. T-type channels serve pacemaking functions in both central neurons and cardiac nodal cells and support calcium signaling in secretory cells and vascular smooth muscle. They may also be involved in the modulation of firing patterns of neurons which is important for information processing as well as in cell growth processes.</text>
</comment>
<dbReference type="InterPro" id="IPR027359">
    <property type="entry name" value="Volt_channel_dom_sf"/>
</dbReference>
<dbReference type="GO" id="GO:0005248">
    <property type="term" value="F:voltage-gated sodium channel activity"/>
    <property type="evidence" value="ECO:0007669"/>
    <property type="project" value="TreeGrafter"/>
</dbReference>
<dbReference type="FunFam" id="1.10.287.70:FF:000018">
    <property type="entry name" value="Voltage-dependent T-type calcium channel subunit alpha"/>
    <property type="match status" value="1"/>
</dbReference>
<name>A0A4W6E819_LATCA</name>
<keyword evidence="12" id="KW-0325">Glycoprotein</keyword>
<keyword evidence="13" id="KW-0407">Ion channel</keyword>
<evidence type="ECO:0000256" key="9">
    <source>
        <dbReference type="ARBA" id="ARBA00022989"/>
    </source>
</evidence>
<dbReference type="FunFam" id="1.10.287.70:FF:000054">
    <property type="entry name" value="Voltage-dependent T-type calcium channel subunit alpha"/>
    <property type="match status" value="1"/>
</dbReference>
<feature type="transmembrane region" description="Helical" evidence="18">
    <location>
        <begin position="1236"/>
        <end position="1255"/>
    </location>
</feature>
<feature type="transmembrane region" description="Helical" evidence="18">
    <location>
        <begin position="1424"/>
        <end position="1445"/>
    </location>
</feature>
<feature type="transmembrane region" description="Helical" evidence="18">
    <location>
        <begin position="594"/>
        <end position="612"/>
    </location>
</feature>
<proteinExistence type="inferred from homology"/>
<evidence type="ECO:0000256" key="5">
    <source>
        <dbReference type="ARBA" id="ARBA00022692"/>
    </source>
</evidence>
<dbReference type="GO" id="GO:0070509">
    <property type="term" value="P:calcium ion import"/>
    <property type="evidence" value="ECO:0007669"/>
    <property type="project" value="TreeGrafter"/>
</dbReference>
<keyword evidence="2" id="KW-0813">Transport</keyword>
<feature type="domain" description="Ion transport" evidence="19">
    <location>
        <begin position="593"/>
        <end position="821"/>
    </location>
</feature>
<keyword evidence="6" id="KW-0677">Repeat</keyword>
<dbReference type="GO" id="GO:0005891">
    <property type="term" value="C:voltage-gated calcium channel complex"/>
    <property type="evidence" value="ECO:0007669"/>
    <property type="project" value="InterPro"/>
</dbReference>
<dbReference type="InterPro" id="IPR043203">
    <property type="entry name" value="VGCC_Ca_Na"/>
</dbReference>
<dbReference type="InterPro" id="IPR002077">
    <property type="entry name" value="VDCCAlpha1"/>
</dbReference>
<sequence>MTSEECPVPLGSISSAVPGQSEEYGSAQADDIIEEVGPGDDVSIGSDLSTLVVPFPELAPVVFFCLKQTTCPRNCPVDTWFERISIMVILLNCVTLGMYQPCENIDCTSDRCQILQAFDAFIYIFFALEMVVKMVALGIFGRRCYLGDTWNRLDFFIVMAGMVEYSLDLQNINLSAIRTVRVLRPLKAINRVPSMRILVNLLLDTLPMLGNVLLLCFFVFFIFGIIGVQLWAGLLRNRCYLEENFTLSSGMTLPAPYYQPEEDDERPFICSLASDNGIMSCTDVPARREGGRTCCLDREDALHRQALAMGLCINWNQYYTRCHTGNSNPHKGAINFDNIVYAWIVIFQVITLEGWVEIMYYVMDAHSFYNFIYFILLIIIGSFFMINLCLVVIATQFSETKQREHQLMQEQRAQCLSSSTLASMAEPGDCYEEIFQLVCHVLRKAKRRSAALYYTLRGKPPPAGGGRGNRRGGGNSIVLSVPVSASLVSQCPHQSKQDHGSQPLANSISLSVPQNPEDCPICALSLKEGARAVGDSANEEEDEEDAVKETGKEENHLEERGDGERKRKRTCFGHCKDIWNDMRRKLWGIVESKYFSRGIMIAILINTISMGIEHHNQPEELTNVLEICNIVFTSMFTLEMILKLTAFGFFEYLRNPYNIFDGIIVIISVCEIIGQADGGLSVLRTFRLLRVIKLVRFMPALRRQLVVLMKTMDNVATFCMLLMLFIFIFSILGMHIFGCKFSLKTEAGDTVPDRKNFDSLLWAIVTVFQILTQEDWNMVLYNGMASTSPCAALYFVALMTFGNYVLFNLLVAILVEGFQAEVRHDLCFRIQKMLEAYRPDWCETREDWSVFLFSPQNKFRQMCQSIIAHKLFDYVVLAFIFSNCITVALERPKILQGSLERVFLTISNYIFTAIFVGEMTLKVVSMGLYMGEQAYLRSSWNILDGFLVFVSLVDIVVSMAGGAKILGVLRVLRLLRTLRPLRVISRAPGLKLVVETLITSLKPIGNIVLICCAFFIIFGILGVQLFKGKFFYCFGPDVKNITNKSDCLQANYKWVHHKYNFDNLGQALMSLFVLASKDGWVNIMYHGLDAVGVDQQPVTNNNPWMLLYFISFLLIVSFFVLNMFVGVVVENFHKCRQHQEVEEAKRREEKRQRRMEKKRRIISAQSKLLNFAFPKAQKLPYYSSYGHMRLMIHTLCTNHYLDLIITFIICINVITMSLEHYNQPHSLDLALKYCNYFFTSTFVLEAVLKLIAFGFRRFFKDRWNQLDLAIVLLSVMGITLEEIEISAALPINPTIIRIMRVLRIAREVFLSVCLCVSVCMFIWVCVLQVGNLGLLFMLLFFIYAALGVELFGELVCNEDYPCEGMSRHATFENFGMAFLTLFQVSTGDNWNGIMKDTLRECPPDHGTDVDYACNPSLQFISPMYFVSFVLTAQFVLINVVVAVLMKHLDDSNKEAQEEAEMDAEIELELAQGTLCCMGAPSCGGGGVEKGLVAAGSGPGGTAGGRERGDARGEKGEGGRKMRHAAAAPHCVVTFGHFSDLFVSAICTFVLFLLQRRKEGQGGLNIYTKRGKKKKRQIKGKEEKDTKLCLNGNIAQMELC</sequence>
<keyword evidence="11 18" id="KW-0472">Membrane</keyword>
<dbReference type="PANTHER" id="PTHR10037">
    <property type="entry name" value="VOLTAGE-GATED CATION CHANNEL CALCIUM AND SODIUM"/>
    <property type="match status" value="1"/>
</dbReference>
<dbReference type="GO" id="GO:0046872">
    <property type="term" value="F:metal ion binding"/>
    <property type="evidence" value="ECO:0007669"/>
    <property type="project" value="UniProtKB-KW"/>
</dbReference>
<evidence type="ECO:0000256" key="13">
    <source>
        <dbReference type="ARBA" id="ARBA00023303"/>
    </source>
</evidence>
<dbReference type="GO" id="GO:0043005">
    <property type="term" value="C:neuron projection"/>
    <property type="evidence" value="ECO:0007669"/>
    <property type="project" value="TreeGrafter"/>
</dbReference>
<evidence type="ECO:0000256" key="4">
    <source>
        <dbReference type="ARBA" id="ARBA00022673"/>
    </source>
</evidence>
<dbReference type="PRINTS" id="PR01629">
    <property type="entry name" value="TVDCCALPHA1"/>
</dbReference>
<evidence type="ECO:0000256" key="11">
    <source>
        <dbReference type="ARBA" id="ARBA00023136"/>
    </source>
</evidence>
<keyword evidence="5 18" id="KW-0812">Transmembrane</keyword>
<feature type="transmembrane region" description="Helical" evidence="18">
    <location>
        <begin position="1531"/>
        <end position="1553"/>
    </location>
</feature>
<evidence type="ECO:0000256" key="8">
    <source>
        <dbReference type="ARBA" id="ARBA00022882"/>
    </source>
</evidence>
<protein>
    <recommendedName>
        <fullName evidence="16">Voltage-dependent T-type calcium channel subunit alpha</fullName>
    </recommendedName>
</protein>
<feature type="transmembrane region" description="Helical" evidence="18">
    <location>
        <begin position="715"/>
        <end position="737"/>
    </location>
</feature>
<evidence type="ECO:0000256" key="16">
    <source>
        <dbReference type="RuleBase" id="RU003808"/>
    </source>
</evidence>
<reference evidence="20" key="2">
    <citation type="submission" date="2025-08" db="UniProtKB">
        <authorList>
            <consortium name="Ensembl"/>
        </authorList>
    </citation>
    <scope>IDENTIFICATION</scope>
</reference>
<dbReference type="GO" id="GO:0008332">
    <property type="term" value="F:low voltage-gated calcium channel activity"/>
    <property type="evidence" value="ECO:0007669"/>
    <property type="project" value="TreeGrafter"/>
</dbReference>
<dbReference type="FunFam" id="1.10.287.70:FF:000136">
    <property type="entry name" value="Voltage-dependent T-type calcium channel subunit alpha"/>
    <property type="match status" value="1"/>
</dbReference>
<feature type="transmembrane region" description="Helical" evidence="18">
    <location>
        <begin position="909"/>
        <end position="930"/>
    </location>
</feature>
<keyword evidence="10" id="KW-0406">Ion transport</keyword>
<dbReference type="GO" id="GO:0045956">
    <property type="term" value="P:positive regulation of calcium ion-dependent exocytosis"/>
    <property type="evidence" value="ECO:0007669"/>
    <property type="project" value="TreeGrafter"/>
</dbReference>
<feature type="transmembrane region" description="Helical" evidence="18">
    <location>
        <begin position="624"/>
        <end position="650"/>
    </location>
</feature>
<evidence type="ECO:0000256" key="17">
    <source>
        <dbReference type="SAM" id="MobiDB-lite"/>
    </source>
</evidence>
<comment type="similarity">
    <text evidence="16">Belongs to the calcium channel alpha-1 subunit (TC 1.A.1.11) family.</text>
</comment>
<feature type="transmembrane region" description="Helical" evidence="18">
    <location>
        <begin position="792"/>
        <end position="815"/>
    </location>
</feature>
<evidence type="ECO:0000256" key="10">
    <source>
        <dbReference type="ARBA" id="ARBA00023065"/>
    </source>
</evidence>
<dbReference type="Pfam" id="PF00520">
    <property type="entry name" value="Ion_trans"/>
    <property type="match status" value="4"/>
</dbReference>
<feature type="transmembrane region" description="Helical" evidence="18">
    <location>
        <begin position="340"/>
        <end position="362"/>
    </location>
</feature>
<evidence type="ECO:0000313" key="20">
    <source>
        <dbReference type="Ensembl" id="ENSLCAP00010034744.1"/>
    </source>
</evidence>
<feature type="domain" description="Ion transport" evidence="19">
    <location>
        <begin position="1199"/>
        <end position="1455"/>
    </location>
</feature>
<evidence type="ECO:0000256" key="15">
    <source>
        <dbReference type="PIRSR" id="PIRSR602077-1"/>
    </source>
</evidence>
<evidence type="ECO:0000256" key="12">
    <source>
        <dbReference type="ARBA" id="ARBA00023180"/>
    </source>
</evidence>
<dbReference type="GO" id="GO:0086010">
    <property type="term" value="P:membrane depolarization during action potential"/>
    <property type="evidence" value="ECO:0007669"/>
    <property type="project" value="TreeGrafter"/>
</dbReference>
<feature type="binding site" evidence="15">
    <location>
        <position position="1078"/>
    </location>
    <ligand>
        <name>Ca(2+)</name>
        <dbReference type="ChEBI" id="CHEBI:29108"/>
    </ligand>
</feature>
<comment type="subcellular location">
    <subcellularLocation>
        <location evidence="1 16">Membrane</location>
        <topology evidence="1 16">Multi-pass membrane protein</topology>
    </subcellularLocation>
</comment>
<evidence type="ECO:0000256" key="1">
    <source>
        <dbReference type="ARBA" id="ARBA00004141"/>
    </source>
</evidence>
<evidence type="ECO:0000256" key="6">
    <source>
        <dbReference type="ARBA" id="ARBA00022737"/>
    </source>
</evidence>
<feature type="transmembrane region" description="Helical" evidence="18">
    <location>
        <begin position="1199"/>
        <end position="1216"/>
    </location>
</feature>
<evidence type="ECO:0000256" key="7">
    <source>
        <dbReference type="ARBA" id="ARBA00022837"/>
    </source>
</evidence>
<feature type="compositionally biased region" description="Basic and acidic residues" evidence="17">
    <location>
        <begin position="1504"/>
        <end position="1519"/>
    </location>
</feature>
<keyword evidence="8 16" id="KW-0851">Voltage-gated channel</keyword>
<feature type="compositionally biased region" description="Basic and acidic residues" evidence="17">
    <location>
        <begin position="547"/>
        <end position="563"/>
    </location>
</feature>
<dbReference type="FunFam" id="1.20.120.350:FF:000008">
    <property type="entry name" value="Voltage-dependent T-type calcium channel subunit alpha"/>
    <property type="match status" value="1"/>
</dbReference>
<feature type="transmembrane region" description="Helical" evidence="18">
    <location>
        <begin position="1105"/>
        <end position="1129"/>
    </location>
</feature>
<feature type="region of interest" description="Disordered" evidence="17">
    <location>
        <begin position="1"/>
        <end position="20"/>
    </location>
</feature>
<keyword evidence="21" id="KW-1185">Reference proteome</keyword>
<feature type="domain" description="Ion transport" evidence="19">
    <location>
        <begin position="869"/>
        <end position="1139"/>
    </location>
</feature>
<dbReference type="GeneTree" id="ENSGT00940000158594"/>
<comment type="catalytic activity">
    <reaction evidence="14">
        <text>Ca(2+)(in) = Ca(2+)(out)</text>
        <dbReference type="Rhea" id="RHEA:29671"/>
        <dbReference type="ChEBI" id="CHEBI:29108"/>
    </reaction>
</comment>
<dbReference type="FunFam" id="1.20.120.350:FF:000012">
    <property type="entry name" value="Voltage-dependent T-type calcium channel subunit alpha"/>
    <property type="match status" value="1"/>
</dbReference>
<feature type="binding site" evidence="15">
    <location>
        <position position="774"/>
    </location>
    <ligand>
        <name>Ca(2+)</name>
        <dbReference type="ChEBI" id="CHEBI:29108"/>
    </ligand>
</feature>
<evidence type="ECO:0000313" key="21">
    <source>
        <dbReference type="Proteomes" id="UP000314980"/>
    </source>
</evidence>
<feature type="transmembrane region" description="Helical" evidence="18">
    <location>
        <begin position="368"/>
        <end position="393"/>
    </location>
</feature>
<evidence type="ECO:0000256" key="14">
    <source>
        <dbReference type="ARBA" id="ARBA00036634"/>
    </source>
</evidence>
<reference evidence="20" key="3">
    <citation type="submission" date="2025-09" db="UniProtKB">
        <authorList>
            <consortium name="Ensembl"/>
        </authorList>
    </citation>
    <scope>IDENTIFICATION</scope>
</reference>
<dbReference type="Ensembl" id="ENSLCAT00010035558.1">
    <property type="protein sequence ID" value="ENSLCAP00010034744.1"/>
    <property type="gene ID" value="ENSLCAG00010015036.1"/>
</dbReference>
<feature type="transmembrane region" description="Helical" evidence="18">
    <location>
        <begin position="1004"/>
        <end position="1026"/>
    </location>
</feature>
<feature type="domain" description="Ion transport" evidence="19">
    <location>
        <begin position="79"/>
        <end position="404"/>
    </location>
</feature>
<dbReference type="Proteomes" id="UP000314980">
    <property type="component" value="Unassembled WGS sequence"/>
</dbReference>
<feature type="transmembrane region" description="Helical" evidence="18">
    <location>
        <begin position="208"/>
        <end position="232"/>
    </location>
</feature>
<feature type="transmembrane region" description="Helical" evidence="18">
    <location>
        <begin position="1308"/>
        <end position="1329"/>
    </location>
</feature>
<evidence type="ECO:0000259" key="19">
    <source>
        <dbReference type="Pfam" id="PF00520"/>
    </source>
</evidence>
<feature type="compositionally biased region" description="Acidic residues" evidence="17">
    <location>
        <begin position="537"/>
        <end position="546"/>
    </location>
</feature>
<accession>A0A4W6E819</accession>
<keyword evidence="4 16" id="KW-0107">Calcium channel</keyword>
<feature type="transmembrane region" description="Helical" evidence="18">
    <location>
        <begin position="120"/>
        <end position="140"/>
    </location>
</feature>
<dbReference type="InterPro" id="IPR005445">
    <property type="entry name" value="VDCC_T_a1"/>
</dbReference>
<dbReference type="InterPro" id="IPR005821">
    <property type="entry name" value="Ion_trans_dom"/>
</dbReference>
<dbReference type="Gene3D" id="1.10.287.70">
    <property type="match status" value="4"/>
</dbReference>
<feature type="region of interest" description="Disordered" evidence="17">
    <location>
        <begin position="1496"/>
        <end position="1519"/>
    </location>
</feature>
<feature type="binding site" evidence="15">
    <location>
        <position position="353"/>
    </location>
    <ligand>
        <name>Ca(2+)</name>
        <dbReference type="ChEBI" id="CHEBI:29108"/>
    </ligand>
</feature>
<keyword evidence="15" id="KW-0479">Metal-binding</keyword>
<dbReference type="GO" id="GO:0001518">
    <property type="term" value="C:voltage-gated sodium channel complex"/>
    <property type="evidence" value="ECO:0007669"/>
    <property type="project" value="TreeGrafter"/>
</dbReference>
<feature type="region of interest" description="Disordered" evidence="17">
    <location>
        <begin position="533"/>
        <end position="563"/>
    </location>
</feature>
<reference evidence="21" key="1">
    <citation type="submission" date="2015-09" db="EMBL/GenBank/DDBJ databases">
        <authorList>
            <person name="Sai Rama Sridatta P."/>
        </authorList>
    </citation>
    <scope>NUCLEOTIDE SEQUENCE [LARGE SCALE GENOMIC DNA]</scope>
</reference>
<dbReference type="FunFam" id="1.20.120.350:FF:000007">
    <property type="entry name" value="Voltage-dependent T-type calcium channel subunit alpha"/>
    <property type="match status" value="1"/>
</dbReference>
<dbReference type="PANTHER" id="PTHR10037:SF209">
    <property type="entry name" value="VOLTAGE-DEPENDENT T-TYPE CALCIUM CHANNEL SUBUNIT ALPHA"/>
    <property type="match status" value="1"/>
</dbReference>
<organism evidence="20 21">
    <name type="scientific">Lates calcarifer</name>
    <name type="common">Barramundi</name>
    <name type="synonym">Holocentrus calcarifer</name>
    <dbReference type="NCBI Taxonomy" id="8187"/>
    <lineage>
        <taxon>Eukaryota</taxon>
        <taxon>Metazoa</taxon>
        <taxon>Chordata</taxon>
        <taxon>Craniata</taxon>
        <taxon>Vertebrata</taxon>
        <taxon>Euteleostomi</taxon>
        <taxon>Actinopterygii</taxon>
        <taxon>Neopterygii</taxon>
        <taxon>Teleostei</taxon>
        <taxon>Neoteleostei</taxon>
        <taxon>Acanthomorphata</taxon>
        <taxon>Carangaria</taxon>
        <taxon>Carangaria incertae sedis</taxon>
        <taxon>Centropomidae</taxon>
        <taxon>Lates</taxon>
    </lineage>
</organism>
<feature type="region of interest" description="Disordered" evidence="17">
    <location>
        <begin position="489"/>
        <end position="510"/>
    </location>
</feature>
<dbReference type="PRINTS" id="PR00167">
    <property type="entry name" value="CACHANNEL"/>
</dbReference>
<keyword evidence="9 18" id="KW-1133">Transmembrane helix</keyword>
<evidence type="ECO:0000256" key="3">
    <source>
        <dbReference type="ARBA" id="ARBA00022568"/>
    </source>
</evidence>
<feature type="transmembrane region" description="Helical" evidence="18">
    <location>
        <begin position="1335"/>
        <end position="1356"/>
    </location>
</feature>
<dbReference type="SUPFAM" id="SSF81324">
    <property type="entry name" value="Voltage-gated potassium channels"/>
    <property type="match status" value="4"/>
</dbReference>
<gene>
    <name evidence="20" type="primary">CACNA1I</name>
</gene>
<evidence type="ECO:0000256" key="18">
    <source>
        <dbReference type="SAM" id="Phobius"/>
    </source>
</evidence>